<dbReference type="PANTHER" id="PTHR40056:SF1">
    <property type="entry name" value="DUF1836 DOMAIN-CONTAINING PROTEIN"/>
    <property type="match status" value="1"/>
</dbReference>
<organism evidence="1 2">
    <name type="scientific">Mageeibacillus indolicus</name>
    <dbReference type="NCBI Taxonomy" id="884684"/>
    <lineage>
        <taxon>Bacteria</taxon>
        <taxon>Bacillati</taxon>
        <taxon>Bacillota</taxon>
        <taxon>Clostridia</taxon>
        <taxon>Eubacteriales</taxon>
        <taxon>Oscillospiraceae</taxon>
        <taxon>Mageeibacillus</taxon>
    </lineage>
</organism>
<comment type="caution">
    <text evidence="1">The sequence shown here is derived from an EMBL/GenBank/DDBJ whole genome shotgun (WGS) entry which is preliminary data.</text>
</comment>
<dbReference type="InterPro" id="IPR014975">
    <property type="entry name" value="DUF1836"/>
</dbReference>
<accession>A0A2J8B540</accession>
<dbReference type="Pfam" id="PF08876">
    <property type="entry name" value="DUF1836"/>
    <property type="match status" value="1"/>
</dbReference>
<dbReference type="AlphaFoldDB" id="A0A2J8B540"/>
<evidence type="ECO:0000313" key="2">
    <source>
        <dbReference type="Proteomes" id="UP000236394"/>
    </source>
</evidence>
<dbReference type="EMBL" id="NBZD01000001">
    <property type="protein sequence ID" value="PNH19891.1"/>
    <property type="molecule type" value="Genomic_DNA"/>
</dbReference>
<gene>
    <name evidence="1" type="ORF">B7R76_03200</name>
</gene>
<protein>
    <recommendedName>
        <fullName evidence="3">DUF1836 domain-containing protein</fullName>
    </recommendedName>
</protein>
<evidence type="ECO:0008006" key="3">
    <source>
        <dbReference type="Google" id="ProtNLM"/>
    </source>
</evidence>
<evidence type="ECO:0000313" key="1">
    <source>
        <dbReference type="EMBL" id="PNH19891.1"/>
    </source>
</evidence>
<dbReference type="Proteomes" id="UP000236394">
    <property type="component" value="Unassembled WGS sequence"/>
</dbReference>
<name>A0A2J8B540_9FIRM</name>
<dbReference type="PANTHER" id="PTHR40056">
    <property type="entry name" value="HYPOTHETICAL CYTOSOLIC PROTEIN"/>
    <property type="match status" value="1"/>
</dbReference>
<sequence>MCGAINQKFMHPIFSELKNFVLPSWEELPNKKMYGEELSRYVNNLMLPLQNERIHLTTTMIQNYLKWNLLPPVEGRKYDRTHLAWCICITLYKRIIPLKDVATGIMLQQKFMNVADAYNKLSEFINSGFKAMLHSLEENDGVLRLPQLYVNQATMSLALSANTFVLQCFLDCIVAGGGLGLATSDKFVQNDSVITMKTNKYNKESR</sequence>
<proteinExistence type="predicted"/>
<reference evidence="2" key="1">
    <citation type="submission" date="2017-04" db="EMBL/GenBank/DDBJ databases">
        <authorList>
            <person name="Bumgarner R.E."/>
            <person name="Fredricks D.N."/>
            <person name="Srinivasan S."/>
        </authorList>
    </citation>
    <scope>NUCLEOTIDE SEQUENCE [LARGE SCALE GENOMIC DNA]</scope>
    <source>
        <strain evidence="2">KA00405</strain>
    </source>
</reference>